<dbReference type="EMBL" id="CP029463">
    <property type="protein sequence ID" value="AWM15131.1"/>
    <property type="molecule type" value="Genomic_DNA"/>
</dbReference>
<feature type="coiled-coil region" evidence="1">
    <location>
        <begin position="37"/>
        <end position="64"/>
    </location>
</feature>
<keyword evidence="3" id="KW-1185">Reference proteome</keyword>
<reference evidence="2 3" key="1">
    <citation type="submission" date="2018-05" db="EMBL/GenBank/DDBJ databases">
        <title>Flavobacterium sp. MEBiC07310.</title>
        <authorList>
            <person name="Baek K."/>
        </authorList>
    </citation>
    <scope>NUCLEOTIDE SEQUENCE [LARGE SCALE GENOMIC DNA]</scope>
    <source>
        <strain evidence="2 3">MEBiC07310</strain>
    </source>
</reference>
<gene>
    <name evidence="2" type="ORF">DI487_15565</name>
</gene>
<dbReference type="AlphaFoldDB" id="A0A2U8QYJ3"/>
<protein>
    <submittedName>
        <fullName evidence="2">Uncharacterized protein</fullName>
    </submittedName>
</protein>
<proteinExistence type="predicted"/>
<evidence type="ECO:0000256" key="1">
    <source>
        <dbReference type="SAM" id="Coils"/>
    </source>
</evidence>
<evidence type="ECO:0000313" key="3">
    <source>
        <dbReference type="Proteomes" id="UP000245429"/>
    </source>
</evidence>
<sequence length="119" mass="13749">MSSHTVKEVANCSPEIIAQSLRLEDSVSFQTDETSGNKFSLTAKEKEQEKIEIAENEIEEEEILHVKKYLDYNNYFGLFCTKVLDPYCYSSDKSLSIGKSSFFYSSLESLYIVFRVFRL</sequence>
<dbReference type="KEGG" id="fse:DI487_15565"/>
<dbReference type="Proteomes" id="UP000245429">
    <property type="component" value="Chromosome"/>
</dbReference>
<accession>A0A2U8QYJ3</accession>
<organism evidence="2 3">
    <name type="scientific">Flavobacterium sediminis</name>
    <dbReference type="NCBI Taxonomy" id="2201181"/>
    <lineage>
        <taxon>Bacteria</taxon>
        <taxon>Pseudomonadati</taxon>
        <taxon>Bacteroidota</taxon>
        <taxon>Flavobacteriia</taxon>
        <taxon>Flavobacteriales</taxon>
        <taxon>Flavobacteriaceae</taxon>
        <taxon>Flavobacterium</taxon>
    </lineage>
</organism>
<keyword evidence="1" id="KW-0175">Coiled coil</keyword>
<name>A0A2U8QYJ3_9FLAO</name>
<evidence type="ECO:0000313" key="2">
    <source>
        <dbReference type="EMBL" id="AWM15131.1"/>
    </source>
</evidence>